<accession>A0A427AZ89</accession>
<dbReference type="EMBL" id="AMZH03000883">
    <property type="protein sequence ID" value="RRT81561.1"/>
    <property type="molecule type" value="Genomic_DNA"/>
</dbReference>
<dbReference type="AlphaFoldDB" id="A0A427AZ89"/>
<organism evidence="1 2">
    <name type="scientific">Ensete ventricosum</name>
    <name type="common">Abyssinian banana</name>
    <name type="synonym">Musa ensete</name>
    <dbReference type="NCBI Taxonomy" id="4639"/>
    <lineage>
        <taxon>Eukaryota</taxon>
        <taxon>Viridiplantae</taxon>
        <taxon>Streptophyta</taxon>
        <taxon>Embryophyta</taxon>
        <taxon>Tracheophyta</taxon>
        <taxon>Spermatophyta</taxon>
        <taxon>Magnoliopsida</taxon>
        <taxon>Liliopsida</taxon>
        <taxon>Zingiberales</taxon>
        <taxon>Musaceae</taxon>
        <taxon>Ensete</taxon>
    </lineage>
</organism>
<sequence>MRSASVSAEQALLVQAHVCLFAHSLLGTEWELGRMSGVQSSAWEVGCWSGGARVGRKYSSPGRPLTPARRSGQVGCMTTDAPHTYIWCQVNHVDGPTIRGYDDLTIGHVDLPQITLGVGNCIRSVVDLDIKKSHG</sequence>
<protein>
    <submittedName>
        <fullName evidence="1">Uncharacterized protein</fullName>
    </submittedName>
</protein>
<proteinExistence type="predicted"/>
<evidence type="ECO:0000313" key="1">
    <source>
        <dbReference type="EMBL" id="RRT81561.1"/>
    </source>
</evidence>
<gene>
    <name evidence="1" type="ORF">B296_00008558</name>
</gene>
<reference evidence="1 2" key="1">
    <citation type="journal article" date="2014" name="Agronomy (Basel)">
        <title>A Draft Genome Sequence for Ensete ventricosum, the Drought-Tolerant Tree Against Hunger.</title>
        <authorList>
            <person name="Harrison J."/>
            <person name="Moore K.A."/>
            <person name="Paszkiewicz K."/>
            <person name="Jones T."/>
            <person name="Grant M."/>
            <person name="Ambacheew D."/>
            <person name="Muzemil S."/>
            <person name="Studholme D.J."/>
        </authorList>
    </citation>
    <scope>NUCLEOTIDE SEQUENCE [LARGE SCALE GENOMIC DNA]</scope>
</reference>
<comment type="caution">
    <text evidence="1">The sequence shown here is derived from an EMBL/GenBank/DDBJ whole genome shotgun (WGS) entry which is preliminary data.</text>
</comment>
<name>A0A427AZ89_ENSVE</name>
<dbReference type="Proteomes" id="UP000287651">
    <property type="component" value="Unassembled WGS sequence"/>
</dbReference>
<evidence type="ECO:0000313" key="2">
    <source>
        <dbReference type="Proteomes" id="UP000287651"/>
    </source>
</evidence>